<keyword evidence="2" id="KW-0812">Transmembrane</keyword>
<keyword evidence="2" id="KW-0472">Membrane</keyword>
<keyword evidence="2" id="KW-1133">Transmembrane helix</keyword>
<protein>
    <recommendedName>
        <fullName evidence="4">Alkaline shock response membrane anchor protein AmaP</fullName>
    </recommendedName>
</protein>
<evidence type="ECO:0000313" key="3">
    <source>
        <dbReference type="EMBL" id="OPZ90151.1"/>
    </source>
</evidence>
<dbReference type="Proteomes" id="UP000485484">
    <property type="component" value="Unassembled WGS sequence"/>
</dbReference>
<proteinExistence type="predicted"/>
<evidence type="ECO:0008006" key="4">
    <source>
        <dbReference type="Google" id="ProtNLM"/>
    </source>
</evidence>
<evidence type="ECO:0000256" key="2">
    <source>
        <dbReference type="SAM" id="Phobius"/>
    </source>
</evidence>
<dbReference type="AlphaFoldDB" id="A0A1V5MBF5"/>
<feature type="transmembrane region" description="Helical" evidence="2">
    <location>
        <begin position="7"/>
        <end position="28"/>
    </location>
</feature>
<accession>A0A1V5MBF5</accession>
<sequence>MRIFNHLVAWIYSLASLYVSVIFILIWLDPNFTNYFCEQIHSIEPYKFALVGGALLMLGAIWLASVIEHHYRTRSVSFNGPGGLVRVHLSAVEDFLMNEVRQHLKAVKRIRTSTLMTPKGLQVFNQLVIWSGYDIPTVTGKVQDLIKRLLEDTIGVERVGDIRISVSRISAGESGGQVEEDEDEEELAGEDTEIH</sequence>
<organism evidence="3">
    <name type="scientific">candidate division TA06 bacterium ADurb.Bin417</name>
    <dbReference type="NCBI Taxonomy" id="1852828"/>
    <lineage>
        <taxon>Bacteria</taxon>
        <taxon>Bacteria division TA06</taxon>
    </lineage>
</organism>
<feature type="region of interest" description="Disordered" evidence="1">
    <location>
        <begin position="172"/>
        <end position="195"/>
    </location>
</feature>
<comment type="caution">
    <text evidence="3">The sequence shown here is derived from an EMBL/GenBank/DDBJ whole genome shotgun (WGS) entry which is preliminary data.</text>
</comment>
<feature type="compositionally biased region" description="Acidic residues" evidence="1">
    <location>
        <begin position="178"/>
        <end position="195"/>
    </location>
</feature>
<feature type="transmembrane region" description="Helical" evidence="2">
    <location>
        <begin position="48"/>
        <end position="67"/>
    </location>
</feature>
<evidence type="ECO:0000256" key="1">
    <source>
        <dbReference type="SAM" id="MobiDB-lite"/>
    </source>
</evidence>
<reference evidence="3" key="1">
    <citation type="submission" date="2017-02" db="EMBL/GenBank/DDBJ databases">
        <title>Delving into the versatile metabolic prowess of the omnipresent phylum Bacteroidetes.</title>
        <authorList>
            <person name="Nobu M.K."/>
            <person name="Mei R."/>
            <person name="Narihiro T."/>
            <person name="Kuroda K."/>
            <person name="Liu W.-T."/>
        </authorList>
    </citation>
    <scope>NUCLEOTIDE SEQUENCE</scope>
    <source>
        <strain evidence="3">ADurb.Bin417</strain>
    </source>
</reference>
<gene>
    <name evidence="3" type="ORF">BWY73_01375</name>
</gene>
<name>A0A1V5MBF5_UNCT6</name>
<dbReference type="EMBL" id="MWAK01000289">
    <property type="protein sequence ID" value="OPZ90151.1"/>
    <property type="molecule type" value="Genomic_DNA"/>
</dbReference>